<dbReference type="AlphaFoldDB" id="A0A1W2GPL2"/>
<name>A0A1W2GPL2_REIFA</name>
<gene>
    <name evidence="1" type="ORF">SAMN04488029_3825</name>
</gene>
<organism evidence="1 2">
    <name type="scientific">Reichenbachiella faecimaris</name>
    <dbReference type="NCBI Taxonomy" id="692418"/>
    <lineage>
        <taxon>Bacteria</taxon>
        <taxon>Pseudomonadati</taxon>
        <taxon>Bacteroidota</taxon>
        <taxon>Cytophagia</taxon>
        <taxon>Cytophagales</taxon>
        <taxon>Reichenbachiellaceae</taxon>
        <taxon>Reichenbachiella</taxon>
    </lineage>
</organism>
<dbReference type="EMBL" id="FWYF01000005">
    <property type="protein sequence ID" value="SMD38599.1"/>
    <property type="molecule type" value="Genomic_DNA"/>
</dbReference>
<dbReference type="OrthoDB" id="1116284at2"/>
<dbReference type="STRING" id="692418.SAMN04488029_3825"/>
<protein>
    <recommendedName>
        <fullName evidence="3">Lipoprotein</fullName>
    </recommendedName>
</protein>
<sequence>MKHIPALFTILIVVVFTYSCGSGSNSEDRKNIDQMLADKAETKTIHDIDQLLKDLPTPSLVPFTLKSVNAGFDNDLINNLDNVEKYKGNSDKMAMNMGVFASDVSYLAAYGLEDQCLNYLKMSHNMAKVLGDSTIYDDTHLENWMGHIKNQNQQEISKLLSELFITTSIQMEEGHHLNMAGLALAGSFIEGLYQAVVTIDKYSPTEKNEELLRPLVKVVLDQEPALKEVIQVLNDLPNDDAISTIVTELQILDILFKGGLKEIDEKMKADPNFKIKKHMLVDIDLEIKRIRQWIVE</sequence>
<dbReference type="Proteomes" id="UP000192472">
    <property type="component" value="Unassembled WGS sequence"/>
</dbReference>
<keyword evidence="2" id="KW-1185">Reference proteome</keyword>
<accession>A0A1W2GPL2</accession>
<evidence type="ECO:0000313" key="1">
    <source>
        <dbReference type="EMBL" id="SMD38599.1"/>
    </source>
</evidence>
<proteinExistence type="predicted"/>
<evidence type="ECO:0000313" key="2">
    <source>
        <dbReference type="Proteomes" id="UP000192472"/>
    </source>
</evidence>
<dbReference type="PROSITE" id="PS51257">
    <property type="entry name" value="PROKAR_LIPOPROTEIN"/>
    <property type="match status" value="1"/>
</dbReference>
<evidence type="ECO:0008006" key="3">
    <source>
        <dbReference type="Google" id="ProtNLM"/>
    </source>
</evidence>
<dbReference type="RefSeq" id="WP_084374452.1">
    <property type="nucleotide sequence ID" value="NZ_FWYF01000005.1"/>
</dbReference>
<reference evidence="1 2" key="1">
    <citation type="submission" date="2017-04" db="EMBL/GenBank/DDBJ databases">
        <authorList>
            <person name="Afonso C.L."/>
            <person name="Miller P.J."/>
            <person name="Scott M.A."/>
            <person name="Spackman E."/>
            <person name="Goraichik I."/>
            <person name="Dimitrov K.M."/>
            <person name="Suarez D.L."/>
            <person name="Swayne D.E."/>
        </authorList>
    </citation>
    <scope>NUCLEOTIDE SEQUENCE [LARGE SCALE GENOMIC DNA]</scope>
    <source>
        <strain evidence="1 2">DSM 26133</strain>
    </source>
</reference>